<keyword evidence="6 10" id="KW-1133">Transmembrane helix</keyword>
<comment type="function">
    <text evidence="9">Plays an essential role in type IV pili and type II pseudopili formation by proteolytically removing the leader sequence from substrate proteins and subsequently monomethylating the alpha-amino group of the newly exposed N-terminal phenylalanine.</text>
</comment>
<dbReference type="InterPro" id="IPR010627">
    <property type="entry name" value="Prepilin_pept_A24_N"/>
</dbReference>
<evidence type="ECO:0000256" key="3">
    <source>
        <dbReference type="ARBA" id="ARBA00022475"/>
    </source>
</evidence>
<evidence type="ECO:0000313" key="14">
    <source>
        <dbReference type="Proteomes" id="UP001576774"/>
    </source>
</evidence>
<feature type="transmembrane region" description="Helical" evidence="10">
    <location>
        <begin position="7"/>
        <end position="31"/>
    </location>
</feature>
<dbReference type="InterPro" id="IPR000045">
    <property type="entry name" value="Prepilin_IV_endopep_pep"/>
</dbReference>
<evidence type="ECO:0000256" key="6">
    <source>
        <dbReference type="ARBA" id="ARBA00022989"/>
    </source>
</evidence>
<feature type="transmembrane region" description="Helical" evidence="10">
    <location>
        <begin position="246"/>
        <end position="266"/>
    </location>
</feature>
<protein>
    <recommendedName>
        <fullName evidence="9">Prepilin leader peptidase/N-methyltransferase</fullName>
        <ecNumber evidence="9">2.1.1.-</ecNumber>
        <ecNumber evidence="9">3.4.23.43</ecNumber>
    </recommendedName>
</protein>
<feature type="transmembrane region" description="Helical" evidence="10">
    <location>
        <begin position="210"/>
        <end position="234"/>
    </location>
</feature>
<dbReference type="PANTHER" id="PTHR30487:SF0">
    <property type="entry name" value="PREPILIN LEADER PEPTIDASE_N-METHYLTRANSFERASE-RELATED"/>
    <property type="match status" value="1"/>
</dbReference>
<dbReference type="PANTHER" id="PTHR30487">
    <property type="entry name" value="TYPE 4 PREPILIN-LIKE PROTEINS LEADER PEPTIDE-PROCESSING ENZYME"/>
    <property type="match status" value="1"/>
</dbReference>
<evidence type="ECO:0000259" key="12">
    <source>
        <dbReference type="Pfam" id="PF06750"/>
    </source>
</evidence>
<accession>A0ABV4XFB5</accession>
<comment type="caution">
    <text evidence="13">The sequence shown here is derived from an EMBL/GenBank/DDBJ whole genome shotgun (WGS) entry which is preliminary data.</text>
</comment>
<comment type="subcellular location">
    <subcellularLocation>
        <location evidence="1">Cell inner membrane</location>
        <topology evidence="1">Multi-pass membrane protein</topology>
    </subcellularLocation>
    <subcellularLocation>
        <location evidence="9">Cell membrane</location>
        <topology evidence="9">Multi-pass membrane protein</topology>
    </subcellularLocation>
</comment>
<dbReference type="Pfam" id="PF06750">
    <property type="entry name" value="A24_N_bact"/>
    <property type="match status" value="1"/>
</dbReference>
<keyword evidence="3" id="KW-1003">Cell membrane</keyword>
<feature type="domain" description="Prepilin peptidase A24 N-terminal" evidence="12">
    <location>
        <begin position="16"/>
        <end position="98"/>
    </location>
</feature>
<evidence type="ECO:0000256" key="2">
    <source>
        <dbReference type="ARBA" id="ARBA00005801"/>
    </source>
</evidence>
<keyword evidence="5 9" id="KW-0812">Transmembrane</keyword>
<evidence type="ECO:0000256" key="10">
    <source>
        <dbReference type="SAM" id="Phobius"/>
    </source>
</evidence>
<dbReference type="GO" id="GO:0016787">
    <property type="term" value="F:hydrolase activity"/>
    <property type="evidence" value="ECO:0007669"/>
    <property type="project" value="UniProtKB-KW"/>
</dbReference>
<evidence type="ECO:0000313" key="13">
    <source>
        <dbReference type="EMBL" id="MFB2881499.1"/>
    </source>
</evidence>
<evidence type="ECO:0000256" key="9">
    <source>
        <dbReference type="RuleBase" id="RU003794"/>
    </source>
</evidence>
<proteinExistence type="inferred from homology"/>
<evidence type="ECO:0000259" key="11">
    <source>
        <dbReference type="Pfam" id="PF01478"/>
    </source>
</evidence>
<dbReference type="Gene3D" id="1.20.120.1220">
    <property type="match status" value="1"/>
</dbReference>
<keyword evidence="9" id="KW-0489">Methyltransferase</keyword>
<keyword evidence="9 13" id="KW-0378">Hydrolase</keyword>
<reference evidence="13 14" key="1">
    <citation type="submission" date="2024-09" db="EMBL/GenBank/DDBJ databases">
        <title>Floridaenema gen nov. (Aerosakkonemataceae, Aerosakkonematales ord. nov., Cyanobacteria) from benthic tropical and subtropical fresh waters, with the description of four new species.</title>
        <authorList>
            <person name="Moretto J.A."/>
            <person name="Berthold D.E."/>
            <person name="Lefler F.W."/>
            <person name="Huang I.-S."/>
            <person name="Laughinghouse H. IV."/>
        </authorList>
    </citation>
    <scope>NUCLEOTIDE SEQUENCE [LARGE SCALE GENOMIC DNA]</scope>
    <source>
        <strain evidence="13 14">BLCC-F46</strain>
    </source>
</reference>
<evidence type="ECO:0000256" key="7">
    <source>
        <dbReference type="ARBA" id="ARBA00023136"/>
    </source>
</evidence>
<feature type="transmembrane region" description="Helical" evidence="10">
    <location>
        <begin position="161"/>
        <end position="190"/>
    </location>
</feature>
<evidence type="ECO:0000256" key="4">
    <source>
        <dbReference type="ARBA" id="ARBA00022519"/>
    </source>
</evidence>
<dbReference type="EC" id="2.1.1.-" evidence="9"/>
<dbReference type="Proteomes" id="UP001576774">
    <property type="component" value="Unassembled WGS sequence"/>
</dbReference>
<organism evidence="13 14">
    <name type="scientific">Floridaenema aerugineum BLCC-F46</name>
    <dbReference type="NCBI Taxonomy" id="3153654"/>
    <lineage>
        <taxon>Bacteria</taxon>
        <taxon>Bacillati</taxon>
        <taxon>Cyanobacteriota</taxon>
        <taxon>Cyanophyceae</taxon>
        <taxon>Oscillatoriophycideae</taxon>
        <taxon>Aerosakkonematales</taxon>
        <taxon>Aerosakkonemataceae</taxon>
        <taxon>Floridanema</taxon>
        <taxon>Floridanema aerugineum</taxon>
    </lineage>
</organism>
<name>A0ABV4XFB5_9CYAN</name>
<dbReference type="Pfam" id="PF01478">
    <property type="entry name" value="Peptidase_A24"/>
    <property type="match status" value="1"/>
</dbReference>
<keyword evidence="4" id="KW-0997">Cell inner membrane</keyword>
<comment type="catalytic activity">
    <reaction evidence="9">
        <text>Typically cleaves a -Gly-|-Phe- bond to release an N-terminal, basic peptide of 5-8 residues from type IV prepilin, and then N-methylates the new N-terminal amino group, the methyl donor being S-adenosyl-L-methionine.</text>
        <dbReference type="EC" id="3.4.23.43"/>
    </reaction>
</comment>
<dbReference type="InterPro" id="IPR014032">
    <property type="entry name" value="Peptidase_A24A_bac"/>
</dbReference>
<evidence type="ECO:0000256" key="8">
    <source>
        <dbReference type="RuleBase" id="RU003793"/>
    </source>
</evidence>
<gene>
    <name evidence="13" type="ORF">ACE1CC_31990</name>
</gene>
<dbReference type="EMBL" id="JBHFNQ010000227">
    <property type="protein sequence ID" value="MFB2881499.1"/>
    <property type="molecule type" value="Genomic_DNA"/>
</dbReference>
<keyword evidence="9" id="KW-0645">Protease</keyword>
<feature type="transmembrane region" description="Helical" evidence="10">
    <location>
        <begin position="105"/>
        <end position="125"/>
    </location>
</feature>
<keyword evidence="14" id="KW-1185">Reference proteome</keyword>
<feature type="domain" description="Prepilin type IV endopeptidase peptidase" evidence="11">
    <location>
        <begin position="108"/>
        <end position="226"/>
    </location>
</feature>
<keyword evidence="7 10" id="KW-0472">Membrane</keyword>
<evidence type="ECO:0000256" key="5">
    <source>
        <dbReference type="ARBA" id="ARBA00022692"/>
    </source>
</evidence>
<sequence length="273" mass="30028">MDILIELSLYIFVFFLGSCFGSFLNVVIYRIPAELSLLYPPSRCPKCLNQLKVYDNVPVFGWLWLRGRCRYCRSQISPRYPLVETATGILFLLVFWQFGFSLQTLAYWAFLCWLLALALIDLDTMTLPNSLTQSGLIIGLLFQFLLGFLPNSNLTQGINQLMAGIVGAVLGIWIFDVIIIVGSMIFGQAAMGGGDAKLAAMMGAWLGWKYLLLAGFLACLIGSFVGGGAIALGLLSRRQAMPFGPFLALGAAITVFLGELILTTYLKVFFPLS</sequence>
<evidence type="ECO:0000256" key="1">
    <source>
        <dbReference type="ARBA" id="ARBA00004429"/>
    </source>
</evidence>
<keyword evidence="9" id="KW-0808">Transferase</keyword>
<dbReference type="EC" id="3.4.23.43" evidence="9"/>
<dbReference type="PRINTS" id="PR00864">
    <property type="entry name" value="PREPILNPTASE"/>
</dbReference>
<dbReference type="InterPro" id="IPR050882">
    <property type="entry name" value="Prepilin_peptidase/N-MTase"/>
</dbReference>
<dbReference type="RefSeq" id="WP_413274476.1">
    <property type="nucleotide sequence ID" value="NZ_JBHFNQ010000227.1"/>
</dbReference>
<comment type="similarity">
    <text evidence="2 8">Belongs to the peptidase A24 family.</text>
</comment>
<feature type="transmembrane region" description="Helical" evidence="10">
    <location>
        <begin position="131"/>
        <end position="149"/>
    </location>
</feature>
<keyword evidence="9" id="KW-0511">Multifunctional enzyme</keyword>